<name>A0A645GYI5_9ZZZZ</name>
<protein>
    <submittedName>
        <fullName evidence="1">Uncharacterized protein</fullName>
    </submittedName>
</protein>
<organism evidence="1">
    <name type="scientific">bioreactor metagenome</name>
    <dbReference type="NCBI Taxonomy" id="1076179"/>
    <lineage>
        <taxon>unclassified sequences</taxon>
        <taxon>metagenomes</taxon>
        <taxon>ecological metagenomes</taxon>
    </lineage>
</organism>
<gene>
    <name evidence="1" type="ORF">SDC9_178790</name>
</gene>
<dbReference type="EMBL" id="VSSQ01082802">
    <property type="protein sequence ID" value="MPN31316.1"/>
    <property type="molecule type" value="Genomic_DNA"/>
</dbReference>
<reference evidence="1" key="1">
    <citation type="submission" date="2019-08" db="EMBL/GenBank/DDBJ databases">
        <authorList>
            <person name="Kucharzyk K."/>
            <person name="Murdoch R.W."/>
            <person name="Higgins S."/>
            <person name="Loffler F."/>
        </authorList>
    </citation>
    <scope>NUCLEOTIDE SEQUENCE</scope>
</reference>
<comment type="caution">
    <text evidence="1">The sequence shown here is derived from an EMBL/GenBank/DDBJ whole genome shotgun (WGS) entry which is preliminary data.</text>
</comment>
<accession>A0A645GYI5</accession>
<evidence type="ECO:0000313" key="1">
    <source>
        <dbReference type="EMBL" id="MPN31316.1"/>
    </source>
</evidence>
<proteinExistence type="predicted"/>
<dbReference type="AlphaFoldDB" id="A0A645GYI5"/>
<sequence length="73" mass="8015">MEDKWNFDNETLGVADGAIGAIWATRDSEITDRPAQLSDADMVIIKQAVEDIKSGKINMRDMPNEVAGIIPLI</sequence>